<gene>
    <name evidence="4" type="ORF">ASILVAE211_12395</name>
</gene>
<organism evidence="4 5">
    <name type="scientific">Acidisoma silvae</name>
    <dbReference type="NCBI Taxonomy" id="2802396"/>
    <lineage>
        <taxon>Bacteria</taxon>
        <taxon>Pseudomonadati</taxon>
        <taxon>Pseudomonadota</taxon>
        <taxon>Alphaproteobacteria</taxon>
        <taxon>Acetobacterales</taxon>
        <taxon>Acidocellaceae</taxon>
        <taxon>Acidisoma</taxon>
    </lineage>
</organism>
<evidence type="ECO:0000313" key="5">
    <source>
        <dbReference type="Proteomes" id="UP000708298"/>
    </source>
</evidence>
<dbReference type="EMBL" id="JAESVB010000004">
    <property type="protein sequence ID" value="MCB8875984.1"/>
    <property type="molecule type" value="Genomic_DNA"/>
</dbReference>
<comment type="caution">
    <text evidence="4">The sequence shown here is derived from an EMBL/GenBank/DDBJ whole genome shotgun (WGS) entry which is preliminary data.</text>
</comment>
<sequence length="322" mass="33205">MDGRAPRLFTVGSVLADIRLDVPHLPARGGDVIGTGAQVSAGGGFNILAAAARQGMDCIFAGRHGSGPYGAQIRADFAREGIATVHPPVTDADSGFCLVMVEPDGERTFVSSPGVEAALAGRRFADLPLRMGDVLFASGYDLSYPELGRPIAAWMTGLPWEIGFVVDPGPLVADIPEAVMAQVMPRATVWSMNRREAEMLTGTADPALARTRMRLAPDALLILRDGAAGAWLSTGIDTAPVLVPAPPVTMIDSTGAGDTHSGVLIASLAAGLAPLAAVARANAAAALSVTRKGPATAPDARELDDFLGSAENPVLRRAEKVG</sequence>
<keyword evidence="1" id="KW-0808">Transferase</keyword>
<keyword evidence="2" id="KW-0418">Kinase</keyword>
<dbReference type="PANTHER" id="PTHR10584:SF166">
    <property type="entry name" value="RIBOKINASE"/>
    <property type="match status" value="1"/>
</dbReference>
<dbReference type="AlphaFoldDB" id="A0A964DZD6"/>
<keyword evidence="5" id="KW-1185">Reference proteome</keyword>
<protein>
    <recommendedName>
        <fullName evidence="3">Carbohydrate kinase PfkB domain-containing protein</fullName>
    </recommendedName>
</protein>
<name>A0A964DZD6_9PROT</name>
<dbReference type="RefSeq" id="WP_227321624.1">
    <property type="nucleotide sequence ID" value="NZ_JAESVB010000004.1"/>
</dbReference>
<evidence type="ECO:0000256" key="1">
    <source>
        <dbReference type="ARBA" id="ARBA00022679"/>
    </source>
</evidence>
<reference evidence="4" key="1">
    <citation type="journal article" date="2021" name="Microorganisms">
        <title>Acidisoma silvae sp. nov. and Acidisomacellulosilytica sp. nov., Two Acidophilic Bacteria Isolated from Decaying Wood, Hydrolyzing Cellulose and Producing Poly-3-hydroxybutyrate.</title>
        <authorList>
            <person name="Mieszkin S."/>
            <person name="Pouder E."/>
            <person name="Uroz S."/>
            <person name="Simon-Colin C."/>
            <person name="Alain K."/>
        </authorList>
    </citation>
    <scope>NUCLEOTIDE SEQUENCE</scope>
    <source>
        <strain evidence="4">HW T2.11</strain>
    </source>
</reference>
<reference evidence="4" key="2">
    <citation type="submission" date="2021-01" db="EMBL/GenBank/DDBJ databases">
        <authorList>
            <person name="Mieszkin S."/>
            <person name="Pouder E."/>
            <person name="Alain K."/>
        </authorList>
    </citation>
    <scope>NUCLEOTIDE SEQUENCE</scope>
    <source>
        <strain evidence="4">HW T2.11</strain>
    </source>
</reference>
<dbReference type="Pfam" id="PF00294">
    <property type="entry name" value="PfkB"/>
    <property type="match status" value="1"/>
</dbReference>
<dbReference type="InterPro" id="IPR029056">
    <property type="entry name" value="Ribokinase-like"/>
</dbReference>
<dbReference type="Gene3D" id="3.40.1190.20">
    <property type="match status" value="1"/>
</dbReference>
<feature type="domain" description="Carbohydrate kinase PfkB" evidence="3">
    <location>
        <begin position="7"/>
        <end position="297"/>
    </location>
</feature>
<dbReference type="PANTHER" id="PTHR10584">
    <property type="entry name" value="SUGAR KINASE"/>
    <property type="match status" value="1"/>
</dbReference>
<proteinExistence type="predicted"/>
<dbReference type="GO" id="GO:0016301">
    <property type="term" value="F:kinase activity"/>
    <property type="evidence" value="ECO:0007669"/>
    <property type="project" value="UniProtKB-KW"/>
</dbReference>
<dbReference type="InterPro" id="IPR011611">
    <property type="entry name" value="PfkB_dom"/>
</dbReference>
<evidence type="ECO:0000313" key="4">
    <source>
        <dbReference type="EMBL" id="MCB8875984.1"/>
    </source>
</evidence>
<dbReference type="GO" id="GO:0005829">
    <property type="term" value="C:cytosol"/>
    <property type="evidence" value="ECO:0007669"/>
    <property type="project" value="TreeGrafter"/>
</dbReference>
<evidence type="ECO:0000259" key="3">
    <source>
        <dbReference type="Pfam" id="PF00294"/>
    </source>
</evidence>
<accession>A0A964DZD6</accession>
<evidence type="ECO:0000256" key="2">
    <source>
        <dbReference type="ARBA" id="ARBA00022777"/>
    </source>
</evidence>
<dbReference type="Proteomes" id="UP000708298">
    <property type="component" value="Unassembled WGS sequence"/>
</dbReference>
<dbReference type="SUPFAM" id="SSF53613">
    <property type="entry name" value="Ribokinase-like"/>
    <property type="match status" value="1"/>
</dbReference>